<sequence length="289" mass="31548">MTRFGSLTRCLALLGLGMAGTICAALIQPAVRPPRWDLVVGLGVAVVAAAGGAVLLRRGPVGAPDSGGRYWWTEQRNAWVNFATWAWMIPVFTVAYAAMAPTKDAWELVDAGSALRTVRIEKVLETKYVSGQRANGHYDSVVRVLVPFDEGAQVHQSSLTSKREPRAGEETYVLFAPSSPELGFFLGSRQSLEEMTGGRADFWTIALVLISLFAVSFLALFGRWRSDPVLGLHRVREQGRLHVLPVSVTGVDVGRDERPKTSSGAGQLKPRVRLANTELGELYLFLDQI</sequence>
<evidence type="ECO:0000256" key="1">
    <source>
        <dbReference type="SAM" id="Phobius"/>
    </source>
</evidence>
<keyword evidence="1" id="KW-0472">Membrane</keyword>
<keyword evidence="1" id="KW-1133">Transmembrane helix</keyword>
<evidence type="ECO:0000313" key="3">
    <source>
        <dbReference type="Proteomes" id="UP000004217"/>
    </source>
</evidence>
<comment type="caution">
    <text evidence="2">The sequence shown here is derived from an EMBL/GenBank/DDBJ whole genome shotgun (WGS) entry which is preliminary data.</text>
</comment>
<protein>
    <submittedName>
        <fullName evidence="2">Uncharacterized protein</fullName>
    </submittedName>
</protein>
<feature type="transmembrane region" description="Helical" evidence="1">
    <location>
        <begin position="202"/>
        <end position="221"/>
    </location>
</feature>
<dbReference type="AlphaFoldDB" id="G2GPT7"/>
<gene>
    <name evidence="2" type="ORF">SZN_37758</name>
</gene>
<dbReference type="EMBL" id="AGBF01000437">
    <property type="protein sequence ID" value="EGX54478.1"/>
    <property type="molecule type" value="Genomic_DNA"/>
</dbReference>
<keyword evidence="1" id="KW-0812">Transmembrane</keyword>
<name>G2GPT7_9ACTN</name>
<proteinExistence type="predicted"/>
<feature type="transmembrane region" description="Helical" evidence="1">
    <location>
        <begin position="35"/>
        <end position="57"/>
    </location>
</feature>
<reference evidence="2 3" key="1">
    <citation type="submission" date="2011-08" db="EMBL/GenBank/DDBJ databases">
        <authorList>
            <person name="Lin Y."/>
            <person name="Hao X."/>
            <person name="Johnstone L."/>
            <person name="Miller S.J."/>
            <person name="Wei G."/>
            <person name="Rensing C."/>
        </authorList>
    </citation>
    <scope>NUCLEOTIDE SEQUENCE [LARGE SCALE GENOMIC DNA]</scope>
    <source>
        <strain evidence="2 3">K42</strain>
    </source>
</reference>
<evidence type="ECO:0000313" key="2">
    <source>
        <dbReference type="EMBL" id="EGX54478.1"/>
    </source>
</evidence>
<feature type="non-terminal residue" evidence="2">
    <location>
        <position position="289"/>
    </location>
</feature>
<keyword evidence="3" id="KW-1185">Reference proteome</keyword>
<dbReference type="OrthoDB" id="4108618at2"/>
<accession>G2GPT7</accession>
<feature type="transmembrane region" description="Helical" evidence="1">
    <location>
        <begin position="78"/>
        <end position="99"/>
    </location>
</feature>
<organism evidence="2 3">
    <name type="scientific">Streptomyces zinciresistens K42</name>
    <dbReference type="NCBI Taxonomy" id="700597"/>
    <lineage>
        <taxon>Bacteria</taxon>
        <taxon>Bacillati</taxon>
        <taxon>Actinomycetota</taxon>
        <taxon>Actinomycetes</taxon>
        <taxon>Kitasatosporales</taxon>
        <taxon>Streptomycetaceae</taxon>
        <taxon>Streptomyces</taxon>
    </lineage>
</organism>
<dbReference type="Proteomes" id="UP000004217">
    <property type="component" value="Unassembled WGS sequence"/>
</dbReference>